<keyword evidence="3 7" id="KW-0812">Transmembrane</keyword>
<dbReference type="Pfam" id="PF00335">
    <property type="entry name" value="Tetraspanin"/>
    <property type="match status" value="1"/>
</dbReference>
<comment type="subcellular location">
    <subcellularLocation>
        <location evidence="1 7">Membrane</location>
        <topology evidence="1 7">Multi-pass membrane protein</topology>
    </subcellularLocation>
</comment>
<dbReference type="InterPro" id="IPR000301">
    <property type="entry name" value="Tetraspanin_animals"/>
</dbReference>
<name>A0A2P2I7A9_9CRUS</name>
<keyword evidence="5 7" id="KW-0472">Membrane</keyword>
<protein>
    <recommendedName>
        <fullName evidence="7">Tetraspanin</fullName>
    </recommendedName>
</protein>
<feature type="transmembrane region" description="Helical" evidence="7">
    <location>
        <begin position="7"/>
        <end position="30"/>
    </location>
</feature>
<evidence type="ECO:0000256" key="4">
    <source>
        <dbReference type="ARBA" id="ARBA00022989"/>
    </source>
</evidence>
<evidence type="ECO:0000256" key="2">
    <source>
        <dbReference type="ARBA" id="ARBA00006840"/>
    </source>
</evidence>
<evidence type="ECO:0000256" key="3">
    <source>
        <dbReference type="ARBA" id="ARBA00022692"/>
    </source>
</evidence>
<feature type="disulfide bond" evidence="6">
    <location>
        <begin position="142"/>
        <end position="163"/>
    </location>
</feature>
<reference evidence="9" key="1">
    <citation type="submission" date="2017-11" db="EMBL/GenBank/DDBJ databases">
        <title>The sensing device of the deep-sea amphipod.</title>
        <authorList>
            <person name="Kobayashi H."/>
            <person name="Nagahama T."/>
            <person name="Arai W."/>
            <person name="Sasagawa Y."/>
            <person name="Umeda M."/>
            <person name="Hayashi T."/>
            <person name="Nikaido I."/>
            <person name="Watanabe H."/>
            <person name="Oguri K."/>
            <person name="Kitazato H."/>
            <person name="Fujioka K."/>
            <person name="Kido Y."/>
            <person name="Takami H."/>
        </authorList>
    </citation>
    <scope>NUCLEOTIDE SEQUENCE</scope>
    <source>
        <tissue evidence="9">Whole body</tissue>
    </source>
</reference>
<dbReference type="Gene3D" id="1.10.1450.10">
    <property type="entry name" value="Tetraspanin"/>
    <property type="match status" value="1"/>
</dbReference>
<proteinExistence type="evidence at transcript level"/>
<dbReference type="CDD" id="cd03127">
    <property type="entry name" value="tetraspanin_LEL"/>
    <property type="match status" value="1"/>
</dbReference>
<dbReference type="InterPro" id="IPR008952">
    <property type="entry name" value="Tetraspanin_EC2_sf"/>
</dbReference>
<feature type="transmembrane region" description="Helical" evidence="7">
    <location>
        <begin position="78"/>
        <end position="101"/>
    </location>
</feature>
<dbReference type="GO" id="GO:0005886">
    <property type="term" value="C:plasma membrane"/>
    <property type="evidence" value="ECO:0007669"/>
    <property type="project" value="TreeGrafter"/>
</dbReference>
<evidence type="ECO:0000256" key="7">
    <source>
        <dbReference type="RuleBase" id="RU361218"/>
    </source>
</evidence>
<dbReference type="PIRSF" id="PIRSF002419">
    <property type="entry name" value="Tetraspanin"/>
    <property type="match status" value="1"/>
</dbReference>
<sequence length="249" mass="27643">MGCVSNCILVLVNLLVLLMGLAVIALSSVVLHTTKDYNRLIMEGVLMLPMWTLIGGICLTMVGFFGCCGAIRKSACMLRLYGALVLVFFGMELVCGILLLVNRDHVVEVLEDRMMKTFMKYNESDQALTDSIDIAQHDLECCGVNSYQDWFILLNSNDVTPGCCTGQLASADTCYKNINELNPETELPLQIYKKGCFSTMVEDLGEISTVLGIMCIVLVSMQLLCIIFAFVTASKVARRKEYNNIQLMR</sequence>
<keyword evidence="4 7" id="KW-1133">Transmembrane helix</keyword>
<evidence type="ECO:0000256" key="5">
    <source>
        <dbReference type="ARBA" id="ARBA00023136"/>
    </source>
</evidence>
<reference evidence="8" key="2">
    <citation type="journal article" date="2018" name="Biosci. Biotechnol. Biochem.">
        <title>Polysaccharide hydrolase of the hadal zone amphipods Hirondellea gigas.</title>
        <authorList>
            <person name="Kobayashi H."/>
            <person name="Nagahama T."/>
            <person name="Arai W."/>
            <person name="Sasagawa Y."/>
            <person name="Umeda M."/>
            <person name="Hayashi T."/>
            <person name="Nikaido I."/>
            <person name="Watanabe H."/>
            <person name="Oguri K."/>
            <person name="Kitazato H."/>
            <person name="Fujioka K."/>
            <person name="Kido Y."/>
            <person name="Takami H."/>
        </authorList>
    </citation>
    <scope>NUCLEOTIDE SEQUENCE</scope>
    <source>
        <tissue evidence="8">Whole body</tissue>
    </source>
</reference>
<dbReference type="PANTHER" id="PTHR19282">
    <property type="entry name" value="TETRASPANIN"/>
    <property type="match status" value="1"/>
</dbReference>
<comment type="similarity">
    <text evidence="2 7">Belongs to the tetraspanin (TM4SF) family.</text>
</comment>
<dbReference type="AlphaFoldDB" id="A0A2P2I7A9"/>
<dbReference type="InterPro" id="IPR018499">
    <property type="entry name" value="Tetraspanin/Peripherin"/>
</dbReference>
<dbReference type="EMBL" id="IACT01001996">
    <property type="protein sequence ID" value="LAC21307.1"/>
    <property type="molecule type" value="mRNA"/>
</dbReference>
<organism evidence="8">
    <name type="scientific">Hirondellea gigas</name>
    <dbReference type="NCBI Taxonomy" id="1518452"/>
    <lineage>
        <taxon>Eukaryota</taxon>
        <taxon>Metazoa</taxon>
        <taxon>Ecdysozoa</taxon>
        <taxon>Arthropoda</taxon>
        <taxon>Crustacea</taxon>
        <taxon>Multicrustacea</taxon>
        <taxon>Malacostraca</taxon>
        <taxon>Eumalacostraca</taxon>
        <taxon>Peracarida</taxon>
        <taxon>Amphipoda</taxon>
        <taxon>Amphilochidea</taxon>
        <taxon>Lysianassida</taxon>
        <taxon>Lysianassidira</taxon>
        <taxon>Lysianassoidea</taxon>
        <taxon>Lysianassidae</taxon>
        <taxon>Hirondellea</taxon>
    </lineage>
</organism>
<keyword evidence="6" id="KW-1015">Disulfide bond</keyword>
<accession>A0A2P2I7A9</accession>
<evidence type="ECO:0000313" key="8">
    <source>
        <dbReference type="EMBL" id="LAB69914.1"/>
    </source>
</evidence>
<dbReference type="EMBL" id="IACF01004320">
    <property type="protein sequence ID" value="LAB69914.1"/>
    <property type="molecule type" value="mRNA"/>
</dbReference>
<dbReference type="SUPFAM" id="SSF48652">
    <property type="entry name" value="Tetraspanin"/>
    <property type="match status" value="1"/>
</dbReference>
<feature type="transmembrane region" description="Helical" evidence="7">
    <location>
        <begin position="50"/>
        <end position="71"/>
    </location>
</feature>
<evidence type="ECO:0000256" key="6">
    <source>
        <dbReference type="PIRSR" id="PIRSR002419-1"/>
    </source>
</evidence>
<evidence type="ECO:0000313" key="9">
    <source>
        <dbReference type="EMBL" id="LAC21307.1"/>
    </source>
</evidence>
<feature type="transmembrane region" description="Helical" evidence="7">
    <location>
        <begin position="207"/>
        <end position="231"/>
    </location>
</feature>
<dbReference type="PANTHER" id="PTHR19282:SF544">
    <property type="entry name" value="TETRASPANIN"/>
    <property type="match status" value="1"/>
</dbReference>
<evidence type="ECO:0000256" key="1">
    <source>
        <dbReference type="ARBA" id="ARBA00004141"/>
    </source>
</evidence>
<dbReference type="PRINTS" id="PR00259">
    <property type="entry name" value="TMFOUR"/>
</dbReference>
<feature type="disulfide bond" evidence="6">
    <location>
        <begin position="141"/>
        <end position="174"/>
    </location>
</feature>